<dbReference type="EMBL" id="JAAAHW010012078">
    <property type="protein sequence ID" value="KAF9915864.1"/>
    <property type="molecule type" value="Genomic_DNA"/>
</dbReference>
<reference evidence="3" key="1">
    <citation type="journal article" date="2020" name="Fungal Divers.">
        <title>Resolving the Mortierellaceae phylogeny through synthesis of multi-gene phylogenetics and phylogenomics.</title>
        <authorList>
            <person name="Vandepol N."/>
            <person name="Liber J."/>
            <person name="Desiro A."/>
            <person name="Na H."/>
            <person name="Kennedy M."/>
            <person name="Barry K."/>
            <person name="Grigoriev I.V."/>
            <person name="Miller A.N."/>
            <person name="O'Donnell K."/>
            <person name="Stajich J.E."/>
            <person name="Bonito G."/>
        </authorList>
    </citation>
    <scope>NUCLEOTIDE SEQUENCE</scope>
    <source>
        <strain evidence="3">MES-2147</strain>
    </source>
</reference>
<comment type="caution">
    <text evidence="3">The sequence shown here is derived from an EMBL/GenBank/DDBJ whole genome shotgun (WGS) entry which is preliminary data.</text>
</comment>
<feature type="compositionally biased region" description="Acidic residues" evidence="1">
    <location>
        <begin position="78"/>
        <end position="92"/>
    </location>
</feature>
<dbReference type="Proteomes" id="UP000749646">
    <property type="component" value="Unassembled WGS sequence"/>
</dbReference>
<dbReference type="OrthoDB" id="2366212at2759"/>
<protein>
    <recommendedName>
        <fullName evidence="2">DNA polymerase alpha catalytic subunit N-terminal domain-containing protein</fullName>
    </recommendedName>
</protein>
<dbReference type="InterPro" id="IPR024647">
    <property type="entry name" value="DNA_pol_a_cat_su_N"/>
</dbReference>
<evidence type="ECO:0000259" key="2">
    <source>
        <dbReference type="Pfam" id="PF12254"/>
    </source>
</evidence>
<name>A0A9P6IJ81_9FUNG</name>
<feature type="compositionally biased region" description="Basic and acidic residues" evidence="1">
    <location>
        <begin position="66"/>
        <end position="77"/>
    </location>
</feature>
<feature type="domain" description="DNA polymerase alpha catalytic subunit N-terminal" evidence="2">
    <location>
        <begin position="21"/>
        <end position="80"/>
    </location>
</feature>
<organism evidence="3 4">
    <name type="scientific">Modicella reniformis</name>
    <dbReference type="NCBI Taxonomy" id="1440133"/>
    <lineage>
        <taxon>Eukaryota</taxon>
        <taxon>Fungi</taxon>
        <taxon>Fungi incertae sedis</taxon>
        <taxon>Mucoromycota</taxon>
        <taxon>Mortierellomycotina</taxon>
        <taxon>Mortierellomycetes</taxon>
        <taxon>Mortierellales</taxon>
        <taxon>Mortierellaceae</taxon>
        <taxon>Modicella</taxon>
    </lineage>
</organism>
<feature type="non-terminal residue" evidence="3">
    <location>
        <position position="98"/>
    </location>
</feature>
<dbReference type="Pfam" id="PF12254">
    <property type="entry name" value="DNA_pol_alpha_N"/>
    <property type="match status" value="1"/>
</dbReference>
<evidence type="ECO:0000313" key="3">
    <source>
        <dbReference type="EMBL" id="KAF9915864.1"/>
    </source>
</evidence>
<feature type="region of interest" description="Disordered" evidence="1">
    <location>
        <begin position="66"/>
        <end position="98"/>
    </location>
</feature>
<feature type="region of interest" description="Disordered" evidence="1">
    <location>
        <begin position="1"/>
        <end position="28"/>
    </location>
</feature>
<evidence type="ECO:0000256" key="1">
    <source>
        <dbReference type="SAM" id="MobiDB-lite"/>
    </source>
</evidence>
<dbReference type="AlphaFoldDB" id="A0A9P6IJ81"/>
<accession>A0A9P6IJ81</accession>
<gene>
    <name evidence="3" type="ORF">BGZ65_000525</name>
</gene>
<sequence>MSSRTKRRAADRSGNQALAQLKAAKAAREAGITPIHQYEVQEPEVMYDETGDERLIKRVRQAHDDFIVDDDGQGHTYEDDEDEHDYSDEYSEDERVGK</sequence>
<proteinExistence type="predicted"/>
<keyword evidence="4" id="KW-1185">Reference proteome</keyword>
<evidence type="ECO:0000313" key="4">
    <source>
        <dbReference type="Proteomes" id="UP000749646"/>
    </source>
</evidence>